<evidence type="ECO:0000256" key="7">
    <source>
        <dbReference type="RuleBase" id="RU003788"/>
    </source>
</evidence>
<sequence>MSHTTLENPIDAHAIAAQAPRLNPRDGSTHPPKPARSSAETSTKGNEERADSSNELEPALSWMRGEMVRELVRRMRRKYRSIKGENLRGRMRKRKAALAMSAAVMGFSTGAVDIAAFDPQHKITFQQVDPTQTRVHALELVSSDTMKEALAEEEGVRLTVYRDVAGYPTVGVGHLVRPEDGLRVGDRITYDQALDFLEADLRRAEQGVKRLVGDLPLYQHEFDALVDLVYNVGEGNVSEDQSPNLNAAIQMADYDGIARELTYTTAAGKVARGLEFRSERRQSIFMSAQYEDPRAIEINTSGQATT</sequence>
<evidence type="ECO:0000256" key="4">
    <source>
        <dbReference type="ARBA" id="ARBA00022801"/>
    </source>
</evidence>
<dbReference type="InterPro" id="IPR051018">
    <property type="entry name" value="Bacteriophage_GH24"/>
</dbReference>
<evidence type="ECO:0000313" key="10">
    <source>
        <dbReference type="Proteomes" id="UP001500518"/>
    </source>
</evidence>
<keyword evidence="6 7" id="KW-0326">Glycosidase</keyword>
<dbReference type="PANTHER" id="PTHR38107">
    <property type="match status" value="1"/>
</dbReference>
<dbReference type="HAMAP" id="MF_04110">
    <property type="entry name" value="ENDOLYSIN_T4"/>
    <property type="match status" value="1"/>
</dbReference>
<keyword evidence="3 7" id="KW-0081">Bacteriolytic enzyme</keyword>
<dbReference type="CDD" id="cd00737">
    <property type="entry name" value="lyz_endolysin_autolysin"/>
    <property type="match status" value="1"/>
</dbReference>
<evidence type="ECO:0000256" key="6">
    <source>
        <dbReference type="ARBA" id="ARBA00023295"/>
    </source>
</evidence>
<organism evidence="9 10">
    <name type="scientific">Erythrobacter westpacificensis</name>
    <dbReference type="NCBI Taxonomy" id="1055231"/>
    <lineage>
        <taxon>Bacteria</taxon>
        <taxon>Pseudomonadati</taxon>
        <taxon>Pseudomonadota</taxon>
        <taxon>Alphaproteobacteria</taxon>
        <taxon>Sphingomonadales</taxon>
        <taxon>Erythrobacteraceae</taxon>
        <taxon>Erythrobacter/Porphyrobacter group</taxon>
        <taxon>Erythrobacter</taxon>
    </lineage>
</organism>
<evidence type="ECO:0000256" key="1">
    <source>
        <dbReference type="ARBA" id="ARBA00000632"/>
    </source>
</evidence>
<protein>
    <recommendedName>
        <fullName evidence="7">Lysozyme</fullName>
        <ecNumber evidence="7">3.2.1.17</ecNumber>
    </recommendedName>
</protein>
<keyword evidence="5" id="KW-1035">Host cytoplasm</keyword>
<evidence type="ECO:0000313" key="9">
    <source>
        <dbReference type="EMBL" id="GAA5051839.1"/>
    </source>
</evidence>
<dbReference type="InterPro" id="IPR002196">
    <property type="entry name" value="Glyco_hydro_24"/>
</dbReference>
<keyword evidence="10" id="KW-1185">Reference proteome</keyword>
<gene>
    <name evidence="9" type="ORF">GCM10023208_12110</name>
</gene>
<evidence type="ECO:0000256" key="8">
    <source>
        <dbReference type="SAM" id="MobiDB-lite"/>
    </source>
</evidence>
<dbReference type="InterPro" id="IPR033907">
    <property type="entry name" value="Endolysin_autolysin"/>
</dbReference>
<dbReference type="RefSeq" id="WP_346032222.1">
    <property type="nucleotide sequence ID" value="NZ_BAABHV010000009.1"/>
</dbReference>
<dbReference type="Gene3D" id="1.10.530.40">
    <property type="match status" value="1"/>
</dbReference>
<name>A0ABP9K8E0_9SPHN</name>
<proteinExistence type="inferred from homology"/>
<dbReference type="InterPro" id="IPR023346">
    <property type="entry name" value="Lysozyme-like_dom_sf"/>
</dbReference>
<keyword evidence="4 7" id="KW-0378">Hydrolase</keyword>
<reference evidence="10" key="1">
    <citation type="journal article" date="2019" name="Int. J. Syst. Evol. Microbiol.">
        <title>The Global Catalogue of Microorganisms (GCM) 10K type strain sequencing project: providing services to taxonomists for standard genome sequencing and annotation.</title>
        <authorList>
            <consortium name="The Broad Institute Genomics Platform"/>
            <consortium name="The Broad Institute Genome Sequencing Center for Infectious Disease"/>
            <person name="Wu L."/>
            <person name="Ma J."/>
        </authorList>
    </citation>
    <scope>NUCLEOTIDE SEQUENCE [LARGE SCALE GENOMIC DNA]</scope>
    <source>
        <strain evidence="10">JCM 18014</strain>
    </source>
</reference>
<feature type="region of interest" description="Disordered" evidence="8">
    <location>
        <begin position="1"/>
        <end position="58"/>
    </location>
</feature>
<comment type="similarity">
    <text evidence="7">Belongs to the glycosyl hydrolase 24 family.</text>
</comment>
<keyword evidence="2 7" id="KW-0929">Antimicrobial</keyword>
<dbReference type="EC" id="3.2.1.17" evidence="7"/>
<dbReference type="SUPFAM" id="SSF53955">
    <property type="entry name" value="Lysozyme-like"/>
    <property type="match status" value="1"/>
</dbReference>
<dbReference type="Proteomes" id="UP001500518">
    <property type="component" value="Unassembled WGS sequence"/>
</dbReference>
<dbReference type="InterPro" id="IPR034690">
    <property type="entry name" value="Endolysin_T4_type"/>
</dbReference>
<dbReference type="Pfam" id="PF00959">
    <property type="entry name" value="Phage_lysozyme"/>
    <property type="match status" value="1"/>
</dbReference>
<accession>A0ABP9K8E0</accession>
<dbReference type="InterPro" id="IPR023347">
    <property type="entry name" value="Lysozyme_dom_sf"/>
</dbReference>
<dbReference type="EMBL" id="BAABHV010000009">
    <property type="protein sequence ID" value="GAA5051839.1"/>
    <property type="molecule type" value="Genomic_DNA"/>
</dbReference>
<evidence type="ECO:0000256" key="5">
    <source>
        <dbReference type="ARBA" id="ARBA00023200"/>
    </source>
</evidence>
<evidence type="ECO:0000256" key="2">
    <source>
        <dbReference type="ARBA" id="ARBA00022529"/>
    </source>
</evidence>
<evidence type="ECO:0000256" key="3">
    <source>
        <dbReference type="ARBA" id="ARBA00022638"/>
    </source>
</evidence>
<comment type="caution">
    <text evidence="9">The sequence shown here is derived from an EMBL/GenBank/DDBJ whole genome shotgun (WGS) entry which is preliminary data.</text>
</comment>
<dbReference type="PANTHER" id="PTHR38107:SF3">
    <property type="entry name" value="LYSOZYME RRRD-RELATED"/>
    <property type="match status" value="1"/>
</dbReference>
<comment type="catalytic activity">
    <reaction evidence="1 7">
        <text>Hydrolysis of (1-&gt;4)-beta-linkages between N-acetylmuramic acid and N-acetyl-D-glucosamine residues in a peptidoglycan and between N-acetyl-D-glucosamine residues in chitodextrins.</text>
        <dbReference type="EC" id="3.2.1.17"/>
    </reaction>
</comment>